<feature type="compositionally biased region" description="Polar residues" evidence="1">
    <location>
        <begin position="97"/>
        <end position="135"/>
    </location>
</feature>
<sequence>MQSSRPNLLALQSSKPSADSSNSTPLTTALSVRTAITCLTSNQNKAHDTTSNESDLAVKRYTPRFYDATEHPGGGLDVSPLSPIQSIKKKLSRDPSLPQNQNDDPYTDTGSSSSNSKTPQPGVSAHNITFLPNTHTSKKAFRI</sequence>
<feature type="region of interest" description="Disordered" evidence="1">
    <location>
        <begin position="66"/>
        <end position="143"/>
    </location>
</feature>
<dbReference type="Proteomes" id="UP000324748">
    <property type="component" value="Unassembled WGS sequence"/>
</dbReference>
<feature type="region of interest" description="Disordered" evidence="1">
    <location>
        <begin position="1"/>
        <end position="26"/>
    </location>
</feature>
<dbReference type="AlphaFoldDB" id="A0A5B0LI47"/>
<dbReference type="EMBL" id="VDEP01000518">
    <property type="protein sequence ID" value="KAA1063955.1"/>
    <property type="molecule type" value="Genomic_DNA"/>
</dbReference>
<evidence type="ECO:0000313" key="2">
    <source>
        <dbReference type="EMBL" id="KAA1063955.1"/>
    </source>
</evidence>
<accession>A0A5B0LI47</accession>
<comment type="caution">
    <text evidence="2">The sequence shown here is derived from an EMBL/GenBank/DDBJ whole genome shotgun (WGS) entry which is preliminary data.</text>
</comment>
<protein>
    <submittedName>
        <fullName evidence="2">Uncharacterized protein</fullName>
    </submittedName>
</protein>
<organism evidence="2 5">
    <name type="scientific">Puccinia graminis f. sp. tritici</name>
    <dbReference type="NCBI Taxonomy" id="56615"/>
    <lineage>
        <taxon>Eukaryota</taxon>
        <taxon>Fungi</taxon>
        <taxon>Dikarya</taxon>
        <taxon>Basidiomycota</taxon>
        <taxon>Pucciniomycotina</taxon>
        <taxon>Pucciniomycetes</taxon>
        <taxon>Pucciniales</taxon>
        <taxon>Pucciniaceae</taxon>
        <taxon>Puccinia</taxon>
    </lineage>
</organism>
<evidence type="ECO:0000313" key="4">
    <source>
        <dbReference type="Proteomes" id="UP000324748"/>
    </source>
</evidence>
<reference evidence="4 5" key="1">
    <citation type="submission" date="2019-05" db="EMBL/GenBank/DDBJ databases">
        <title>Emergence of the Ug99 lineage of the wheat stem rust pathogen through somatic hybridization.</title>
        <authorList>
            <person name="Li F."/>
            <person name="Upadhyaya N.M."/>
            <person name="Sperschneider J."/>
            <person name="Matny O."/>
            <person name="Nguyen-Phuc H."/>
            <person name="Mago R."/>
            <person name="Raley C."/>
            <person name="Miller M.E."/>
            <person name="Silverstein K.A.T."/>
            <person name="Henningsen E."/>
            <person name="Hirsch C.D."/>
            <person name="Visser B."/>
            <person name="Pretorius Z.A."/>
            <person name="Steffenson B.J."/>
            <person name="Schwessinger B."/>
            <person name="Dodds P.N."/>
            <person name="Figueroa M."/>
        </authorList>
    </citation>
    <scope>NUCLEOTIDE SEQUENCE [LARGE SCALE GENOMIC DNA]</scope>
    <source>
        <strain evidence="3">21-0</strain>
        <strain evidence="2 5">Ug99</strain>
    </source>
</reference>
<gene>
    <name evidence="3" type="ORF">PGT21_008325</name>
    <name evidence="2" type="ORF">PGTUg99_009456</name>
</gene>
<evidence type="ECO:0000313" key="5">
    <source>
        <dbReference type="Proteomes" id="UP000325313"/>
    </source>
</evidence>
<name>A0A5B0LI47_PUCGR</name>
<evidence type="ECO:0000256" key="1">
    <source>
        <dbReference type="SAM" id="MobiDB-lite"/>
    </source>
</evidence>
<dbReference type="EMBL" id="VSWC01000196">
    <property type="protein sequence ID" value="KAA1065718.1"/>
    <property type="molecule type" value="Genomic_DNA"/>
</dbReference>
<proteinExistence type="predicted"/>
<dbReference type="Proteomes" id="UP000325313">
    <property type="component" value="Unassembled WGS sequence"/>
</dbReference>
<keyword evidence="4" id="KW-1185">Reference proteome</keyword>
<evidence type="ECO:0000313" key="3">
    <source>
        <dbReference type="EMBL" id="KAA1065718.1"/>
    </source>
</evidence>